<evidence type="ECO:0000313" key="3">
    <source>
        <dbReference type="Proteomes" id="UP001203852"/>
    </source>
</evidence>
<proteinExistence type="predicted"/>
<dbReference type="GO" id="GO:0016491">
    <property type="term" value="F:oxidoreductase activity"/>
    <property type="evidence" value="ECO:0007669"/>
    <property type="project" value="InterPro"/>
</dbReference>
<protein>
    <recommendedName>
        <fullName evidence="1">NADH:flavin oxidoreductase/NADH oxidase N-terminal domain-containing protein</fullName>
    </recommendedName>
</protein>
<dbReference type="Gene3D" id="3.20.20.70">
    <property type="entry name" value="Aldolase class I"/>
    <property type="match status" value="1"/>
</dbReference>
<evidence type="ECO:0000313" key="2">
    <source>
        <dbReference type="EMBL" id="KAI1618701.1"/>
    </source>
</evidence>
<dbReference type="InterPro" id="IPR045247">
    <property type="entry name" value="Oye-like"/>
</dbReference>
<accession>A0AAN6E5Z5</accession>
<dbReference type="PANTHER" id="PTHR22893">
    <property type="entry name" value="NADH OXIDOREDUCTASE-RELATED"/>
    <property type="match status" value="1"/>
</dbReference>
<keyword evidence="3" id="KW-1185">Reference proteome</keyword>
<dbReference type="EMBL" id="MU404350">
    <property type="protein sequence ID" value="KAI1618701.1"/>
    <property type="molecule type" value="Genomic_DNA"/>
</dbReference>
<reference evidence="2" key="1">
    <citation type="journal article" date="2022" name="bioRxiv">
        <title>Deciphering the potential niche of two novel black yeast fungi from a biological soil crust based on their genomes, phenotypes, and melanin regulation.</title>
        <authorList>
            <consortium name="DOE Joint Genome Institute"/>
            <person name="Carr E.C."/>
            <person name="Barton Q."/>
            <person name="Grambo S."/>
            <person name="Sullivan M."/>
            <person name="Renfro C.M."/>
            <person name="Kuo A."/>
            <person name="Pangilinan J."/>
            <person name="Lipzen A."/>
            <person name="Keymanesh K."/>
            <person name="Savage E."/>
            <person name="Barry K."/>
            <person name="Grigoriev I.V."/>
            <person name="Riekhof W.R."/>
            <person name="Harris S.S."/>
        </authorList>
    </citation>
    <scope>NUCLEOTIDE SEQUENCE</scope>
    <source>
        <strain evidence="2">JF 03-4F</strain>
    </source>
</reference>
<dbReference type="GO" id="GO:0010181">
    <property type="term" value="F:FMN binding"/>
    <property type="evidence" value="ECO:0007669"/>
    <property type="project" value="InterPro"/>
</dbReference>
<dbReference type="Pfam" id="PF00724">
    <property type="entry name" value="Oxidored_FMN"/>
    <property type="match status" value="1"/>
</dbReference>
<dbReference type="InterPro" id="IPR001155">
    <property type="entry name" value="OxRdtase_FMN_N"/>
</dbReference>
<dbReference type="AlphaFoldDB" id="A0AAN6E5Z5"/>
<feature type="domain" description="NADH:flavin oxidoreductase/NADH oxidase N-terminal" evidence="1">
    <location>
        <begin position="4"/>
        <end position="361"/>
    </location>
</feature>
<dbReference type="InterPro" id="IPR013785">
    <property type="entry name" value="Aldolase_TIM"/>
</dbReference>
<sequence length="391" mass="43865">MSSLIEPFTTANGCKLRSRVVMAALTRNRCVDSFKPGPAQVKYYTDRARDGAGIIVSEGILVDWAGTDWKHAPFMITDDHAQAWRTVVDAVHKEGALMFFQAWHPGRCQNEQMPIMKETGRAVFAPSAIPAKNGKYHDLPGMPGHTTNVHAIENPRDLIDTYRRSALLAKKAGFDGIEFIIQGGYLPHQFLISRANKRTDAYGGSVENRCRFNLELVGALSEDFGGPKFIGVKICPTDSLNDSMVTFEEMQETYTYLIKKLVERKLGFITICRRGANIGVETEFSFPRPEGYLLPRMYDPVLDFGGLVKYPGSQTTLMVNQDYDVEEADQLIKEGKIDLLQIGRPYIYNPDPVNRIRKGVPFAKNDRGGSVYYGPYNTPDENYNDWPKATA</sequence>
<dbReference type="SUPFAM" id="SSF51395">
    <property type="entry name" value="FMN-linked oxidoreductases"/>
    <property type="match status" value="1"/>
</dbReference>
<dbReference type="PANTHER" id="PTHR22893:SF91">
    <property type="entry name" value="NADPH DEHYDROGENASE 2-RELATED"/>
    <property type="match status" value="1"/>
</dbReference>
<evidence type="ECO:0000259" key="1">
    <source>
        <dbReference type="Pfam" id="PF00724"/>
    </source>
</evidence>
<gene>
    <name evidence="2" type="ORF">EDD36DRAFT_427054</name>
</gene>
<name>A0AAN6E5Z5_9EURO</name>
<organism evidence="2 3">
    <name type="scientific">Exophiala viscosa</name>
    <dbReference type="NCBI Taxonomy" id="2486360"/>
    <lineage>
        <taxon>Eukaryota</taxon>
        <taxon>Fungi</taxon>
        <taxon>Dikarya</taxon>
        <taxon>Ascomycota</taxon>
        <taxon>Pezizomycotina</taxon>
        <taxon>Eurotiomycetes</taxon>
        <taxon>Chaetothyriomycetidae</taxon>
        <taxon>Chaetothyriales</taxon>
        <taxon>Herpotrichiellaceae</taxon>
        <taxon>Exophiala</taxon>
    </lineage>
</organism>
<dbReference type="Proteomes" id="UP001203852">
    <property type="component" value="Unassembled WGS sequence"/>
</dbReference>
<comment type="caution">
    <text evidence="2">The sequence shown here is derived from an EMBL/GenBank/DDBJ whole genome shotgun (WGS) entry which is preliminary data.</text>
</comment>